<organism evidence="2">
    <name type="scientific">Oryza nivara</name>
    <name type="common">Indian wild rice</name>
    <name type="synonym">Oryza sativa f. spontanea</name>
    <dbReference type="NCBI Taxonomy" id="4536"/>
    <lineage>
        <taxon>Eukaryota</taxon>
        <taxon>Viridiplantae</taxon>
        <taxon>Streptophyta</taxon>
        <taxon>Embryophyta</taxon>
        <taxon>Tracheophyta</taxon>
        <taxon>Spermatophyta</taxon>
        <taxon>Magnoliopsida</taxon>
        <taxon>Liliopsida</taxon>
        <taxon>Poales</taxon>
        <taxon>Poaceae</taxon>
        <taxon>BOP clade</taxon>
        <taxon>Oryzoideae</taxon>
        <taxon>Oryzeae</taxon>
        <taxon>Oryzinae</taxon>
        <taxon>Oryza</taxon>
    </lineage>
</organism>
<protein>
    <submittedName>
        <fullName evidence="2">Uncharacterized protein</fullName>
    </submittedName>
</protein>
<reference evidence="2" key="2">
    <citation type="submission" date="2018-04" db="EMBL/GenBank/DDBJ databases">
        <title>OnivRS2 (Oryza nivara Reference Sequence Version 2).</title>
        <authorList>
            <person name="Zhang J."/>
            <person name="Kudrna D."/>
            <person name="Lee S."/>
            <person name="Talag J."/>
            <person name="Rajasekar S."/>
            <person name="Welchert J."/>
            <person name="Hsing Y.-I."/>
            <person name="Wing R.A."/>
        </authorList>
    </citation>
    <scope>NUCLEOTIDE SEQUENCE [LARGE SCALE GENOMIC DNA]</scope>
    <source>
        <strain evidence="2">SL10</strain>
    </source>
</reference>
<dbReference type="AlphaFoldDB" id="A0A0E0HRQ1"/>
<dbReference type="EnsemblPlants" id="ONIVA06G19950.1">
    <property type="protein sequence ID" value="ONIVA06G19950.1"/>
    <property type="gene ID" value="ONIVA06G19950"/>
</dbReference>
<proteinExistence type="predicted"/>
<evidence type="ECO:0000313" key="2">
    <source>
        <dbReference type="EnsemblPlants" id="ONIVA06G19950.1"/>
    </source>
</evidence>
<evidence type="ECO:0000256" key="1">
    <source>
        <dbReference type="SAM" id="MobiDB-lite"/>
    </source>
</evidence>
<sequence length="186" mass="19206">MAAAGLRSVSPHKGRGDCSVSGGGNRPDPRRPTGPGGEVVGDGVVRSGDGDWRGWRRRLEALAAEDEAARSAPTGRTWWEEAGGGVVRSGGSVWWGWWQSLEALAVEDEAARSVSDLAGRHPAAPGGALECRAWSLQEGRRRLLVDGDDGADATAARSSGGGVGRRLAAAAASCGCGLKFASKLYI</sequence>
<evidence type="ECO:0000313" key="3">
    <source>
        <dbReference type="Proteomes" id="UP000006591"/>
    </source>
</evidence>
<name>A0A0E0HRQ1_ORYNI</name>
<feature type="region of interest" description="Disordered" evidence="1">
    <location>
        <begin position="1"/>
        <end position="47"/>
    </location>
</feature>
<reference evidence="2" key="1">
    <citation type="submission" date="2015-04" db="UniProtKB">
        <authorList>
            <consortium name="EnsemblPlants"/>
        </authorList>
    </citation>
    <scope>IDENTIFICATION</scope>
    <source>
        <strain evidence="2">SL10</strain>
    </source>
</reference>
<keyword evidence="3" id="KW-1185">Reference proteome</keyword>
<dbReference type="HOGENOM" id="CLU_1456675_0_0_1"/>
<accession>A0A0E0HRQ1</accession>
<dbReference type="Proteomes" id="UP000006591">
    <property type="component" value="Chromosome 6"/>
</dbReference>
<dbReference type="Gramene" id="ONIVA06G19950.1">
    <property type="protein sequence ID" value="ONIVA06G19950.1"/>
    <property type="gene ID" value="ONIVA06G19950"/>
</dbReference>